<feature type="domain" description="SSD" evidence="11">
    <location>
        <begin position="430"/>
        <end position="585"/>
    </location>
</feature>
<dbReference type="GO" id="GO:0045879">
    <property type="term" value="P:negative regulation of smoothened signaling pathway"/>
    <property type="evidence" value="ECO:0007669"/>
    <property type="project" value="TreeGrafter"/>
</dbReference>
<feature type="compositionally biased region" description="Polar residues" evidence="9">
    <location>
        <begin position="632"/>
        <end position="645"/>
    </location>
</feature>
<feature type="transmembrane region" description="Helical" evidence="10">
    <location>
        <begin position="494"/>
        <end position="515"/>
    </location>
</feature>
<feature type="region of interest" description="Disordered" evidence="9">
    <location>
        <begin position="1900"/>
        <end position="2057"/>
    </location>
</feature>
<feature type="compositionally biased region" description="Basic and acidic residues" evidence="9">
    <location>
        <begin position="1978"/>
        <end position="2020"/>
    </location>
</feature>
<keyword evidence="4 10" id="KW-1133">Transmembrane helix</keyword>
<comment type="subcellular location">
    <subcellularLocation>
        <location evidence="1">Membrane</location>
        <topology evidence="1">Multi-pass membrane protein</topology>
    </subcellularLocation>
</comment>
<evidence type="ECO:0000256" key="8">
    <source>
        <dbReference type="SAM" id="Coils"/>
    </source>
</evidence>
<feature type="transmembrane region" description="Helical" evidence="10">
    <location>
        <begin position="1089"/>
        <end position="1112"/>
    </location>
</feature>
<dbReference type="NCBIfam" id="TIGR00918">
    <property type="entry name" value="2A060602"/>
    <property type="match status" value="1"/>
</dbReference>
<evidence type="ECO:0000313" key="13">
    <source>
        <dbReference type="Proteomes" id="UP000037069"/>
    </source>
</evidence>
<evidence type="ECO:0000313" key="12">
    <source>
        <dbReference type="EMBL" id="KNC33440.1"/>
    </source>
</evidence>
<feature type="transmembrane region" description="Helical" evidence="10">
    <location>
        <begin position="991"/>
        <end position="1013"/>
    </location>
</feature>
<dbReference type="EMBL" id="JRES01000195">
    <property type="protein sequence ID" value="KNC33440.1"/>
    <property type="molecule type" value="Genomic_DNA"/>
</dbReference>
<evidence type="ECO:0000256" key="6">
    <source>
        <dbReference type="ARBA" id="ARBA00023170"/>
    </source>
</evidence>
<evidence type="ECO:0000259" key="11">
    <source>
        <dbReference type="PROSITE" id="PS50156"/>
    </source>
</evidence>
<feature type="coiled-coil region" evidence="8">
    <location>
        <begin position="2063"/>
        <end position="2097"/>
    </location>
</feature>
<dbReference type="Gene3D" id="1.20.1640.10">
    <property type="entry name" value="Multidrug efflux transporter AcrB transmembrane domain"/>
    <property type="match status" value="2"/>
</dbReference>
<feature type="transmembrane region" description="Helical" evidence="10">
    <location>
        <begin position="535"/>
        <end position="556"/>
    </location>
</feature>
<dbReference type="InterPro" id="IPR043976">
    <property type="entry name" value="GOLGA_cons_dom"/>
</dbReference>
<evidence type="ECO:0000256" key="2">
    <source>
        <dbReference type="ARBA" id="ARBA00005585"/>
    </source>
</evidence>
<sequence>MVVPTMDSLPRVPDTHGDVVDEKLFSDLYIRTSWVDAHVALDQIDKGKARGNRTAIYLRSVFQSHLESLGSTVQKHAGKVLFIAILVLSTFCVGLKSAQIHSKVHQLWIQEGGRLESELAYTQKTIGEAESSTHQLLIQTAQDPNASVLHPQALLTHLEVLKKASAVKIHMFDTDWSLRDMCNSPTTPSFEGPYFIEQIFKHLIPCSIITPLDCFWEGSQLLGPEFPVQIPGMDKRITWSSLNPSSLMQTMKKQMSDQKISFDFDTVEQYMKRAAITSGYTEKPCLNPKDPQCPDTAPNKNSDHPLDVGAILTGGCYGFAAKYMHWPEELIVGGVQRNRTSHLRKAKGLQTVVQLMTEKEMYDLWNENYKVHHIGWSPEKAAEVLNAWQRNFSREVENIMKNSRLAKNYDVYVFSSATLDDILEKFSNPKPLSIVIGVIATVIYAFCTLLRWRDPVKGQSSVGVAGVLLIGFSTAAGLGLCAILGIVFNAASTQVVPFLALGLGVDHIFMLTAAYAESNRKEQTKFILKKVGPSILFSACTTTGAFFAAVFIPVPALKVFCLQAAIVMCFNLAAALVVFPAMISLDLRRRTAGRADIFCCCFPIWKEKPVNQLTQLNNNATRSNNRSRNTTVLPKTSNNTRTSAINNPVLPPQEEALLTCHSEKRLPAFTFSKFAVKYYTPFLMKSWVKFLVVMSFVGTVIFSLYCSTKLQDGLDLIDLVPKETNEYKFLNAQTSMFGFYSMYAVTQGNFEYPNNQRLLHEYHEAFVRVPHVIKNDNGGLPDFWLSLFRDWLRNLQRIFDREFKDGRINQEGWHANASSDAILAYKLLVQTGYVDNPVDKKLVLQHRLVDNEGIINPRAFYNYLSAWATNDVFAYGASQGKLHPEPRQYYHVPTEYDLKIPKSLPLVYAQLPFYLHGLTDTSEIKSLISHIRDLSVRFESRGLPNYPSGIPFIFWEQYMTLRSSLSLILCCCMVAAFVLVSILLLSVWAAILVVFSVLASLTQVFGAMTLLGIKLSALPAVILILSVGMIVCFTVHISLGFMTSVGNRERRVLLSLQVSLGPLTHGILTSTLAVFMLSTSPFEFVIRHFFWLLLVVLCVGAFNSLVVFPIILSIMGPEAELVPLEHPDRISTPSPQMSRSSKRANKTVIVHGSSRSSSRNCQKQHYHHKDVNINDPSLTTITEEPPSWKSSNSSIQMNNDWGSKMTAGIGNGINAGHHYGNNINYANNMNYHHHPPPPNMQQQQQPPPPPPTTAQTHHLHNHQQQHHHHPHYNPMYATHPPPPPQYHHPYHMGTQPASQGNLNNTTQHPPPPSRDPGSEGKNMNNFPPELQSIVVQPEVTVETHHSDTNTTKVTATANIKVELVTPGRALKEYQQRGTGSGTQTSGSYAYADSATNSGHVSSNISERSESELQLNGSVNDIAQTESVNEVESTNVQQKEEHLPIENVNYFAMEVPILKAETIEADNSAKPSSMNEETFPEGSQNINAIQVLITEKSQLTMELNRFRTLCREKDLEMEELRVQHNNAAKRVEELTQRQLDVQKQQEHQRLHNAELQHKLAQARAAQEDNIQHINELQQQLSLRDERLKQLESDFKEKSNELEMSQLRIRQLSDENNITKDNRVESLTQTQFMYEQQIRDLQAMVQQLTQDKEQANTQYQTYVQQLNAQVQQLTERNNELMDESSKLQEREKQWVDHIQQMEKEIQKNISRQAEVKEEKEKISSPDAPANEEQLKTLQERLDEFNSERYEFQLKIKSQEDRLVSLQQELKQKDIELEQLREHLENVTSEQPDKTKLLATMESDKVAASRALSQNVELKKQLDELELRFVQLTNDKADLMTRLDSEQYANREMHTNYAAMEERLRTIDERFKFKDEEMIRLSHENEELKKKLANKKIYNNEENERDEHDHGHHHEHHDEHDHGHHHEHHYEHDHGHHNHGDHDHNNHGHNHGHDDHEDHKHDHDHDHHKHDHDHDHHKHDHNHDQHKHDHNEEHKHEHDCNDHKHDHHQHEHDDHDHADHESCQEATEENITNTTQQQTPITHKKPVQTTTGHTTTTPRIATEEAVEKLQQRFTQLMTQCADLTEEKQRLEHLVMQLQSETETIGEYIALYQTQRRILKQREYEKAAQTAMLQAEREQMRERLTMLNNLVNSLGMELPQNQHLKQQINEALAQQNAIDVNCTNSPNIENNTIDSLETSPLNDKQTTTAAAIKTDLNSPESQQILHKIQDIITEIKENTKELPTITHSVDHLNCCSGKFEVV</sequence>
<keyword evidence="5 10" id="KW-0472">Membrane</keyword>
<feature type="compositionally biased region" description="Low complexity" evidence="9">
    <location>
        <begin position="1375"/>
        <end position="1387"/>
    </location>
</feature>
<dbReference type="InterPro" id="IPR000731">
    <property type="entry name" value="SSD"/>
</dbReference>
<dbReference type="GO" id="GO:0005119">
    <property type="term" value="F:smoothened binding"/>
    <property type="evidence" value="ECO:0007669"/>
    <property type="project" value="TreeGrafter"/>
</dbReference>
<feature type="region of interest" description="Disordered" evidence="9">
    <location>
        <begin position="1370"/>
        <end position="1414"/>
    </location>
</feature>
<dbReference type="GO" id="GO:0008158">
    <property type="term" value="F:hedgehog receptor activity"/>
    <property type="evidence" value="ECO:0007669"/>
    <property type="project" value="InterPro"/>
</dbReference>
<dbReference type="GO" id="GO:0005886">
    <property type="term" value="C:plasma membrane"/>
    <property type="evidence" value="ECO:0007669"/>
    <property type="project" value="TreeGrafter"/>
</dbReference>
<dbReference type="PANTHER" id="PTHR46022:SF1">
    <property type="entry name" value="PROTEIN PATCHED"/>
    <property type="match status" value="1"/>
</dbReference>
<evidence type="ECO:0000256" key="9">
    <source>
        <dbReference type="SAM" id="MobiDB-lite"/>
    </source>
</evidence>
<feature type="compositionally biased region" description="Basic and acidic residues" evidence="9">
    <location>
        <begin position="1711"/>
        <end position="1721"/>
    </location>
</feature>
<protein>
    <submittedName>
        <fullName evidence="12">Protein patched</fullName>
    </submittedName>
</protein>
<evidence type="ECO:0000256" key="7">
    <source>
        <dbReference type="ARBA" id="ARBA00023180"/>
    </source>
</evidence>
<feature type="transmembrane region" description="Helical" evidence="10">
    <location>
        <begin position="432"/>
        <end position="450"/>
    </location>
</feature>
<reference evidence="12 13" key="1">
    <citation type="journal article" date="2015" name="Nat. Commun.">
        <title>Lucilia cuprina genome unlocks parasitic fly biology to underpin future interventions.</title>
        <authorList>
            <person name="Anstead C.A."/>
            <person name="Korhonen P.K."/>
            <person name="Young N.D."/>
            <person name="Hall R.S."/>
            <person name="Jex A.R."/>
            <person name="Murali S.C."/>
            <person name="Hughes D.S."/>
            <person name="Lee S.F."/>
            <person name="Perry T."/>
            <person name="Stroehlein A.J."/>
            <person name="Ansell B.R."/>
            <person name="Breugelmans B."/>
            <person name="Hofmann A."/>
            <person name="Qu J."/>
            <person name="Dugan S."/>
            <person name="Lee S.L."/>
            <person name="Chao H."/>
            <person name="Dinh H."/>
            <person name="Han Y."/>
            <person name="Doddapaneni H.V."/>
            <person name="Worley K.C."/>
            <person name="Muzny D.M."/>
            <person name="Ioannidis P."/>
            <person name="Waterhouse R.M."/>
            <person name="Zdobnov E.M."/>
            <person name="James P.J."/>
            <person name="Bagnall N.H."/>
            <person name="Kotze A.C."/>
            <person name="Gibbs R.A."/>
            <person name="Richards S."/>
            <person name="Batterham P."/>
            <person name="Gasser R.B."/>
        </authorList>
    </citation>
    <scope>NUCLEOTIDE SEQUENCE [LARGE SCALE GENOMIC DNA]</scope>
    <source>
        <strain evidence="12 13">LS</strain>
        <tissue evidence="12">Full body</tissue>
    </source>
</reference>
<evidence type="ECO:0000256" key="1">
    <source>
        <dbReference type="ARBA" id="ARBA00004141"/>
    </source>
</evidence>
<proteinExistence type="inferred from homology"/>
<feature type="transmembrane region" description="Helical" evidence="10">
    <location>
        <begin position="462"/>
        <end position="488"/>
    </location>
</feature>
<dbReference type="Proteomes" id="UP000037069">
    <property type="component" value="Unassembled WGS sequence"/>
</dbReference>
<evidence type="ECO:0000256" key="5">
    <source>
        <dbReference type="ARBA" id="ARBA00023136"/>
    </source>
</evidence>
<dbReference type="OrthoDB" id="5978643at2759"/>
<accession>A0A0L0CMB7</accession>
<feature type="region of interest" description="Disordered" evidence="9">
    <location>
        <begin position="1226"/>
        <end position="1327"/>
    </location>
</feature>
<feature type="transmembrane region" description="Helical" evidence="10">
    <location>
        <begin position="1020"/>
        <end position="1042"/>
    </location>
</feature>
<comment type="similarity">
    <text evidence="2">Belongs to the patched family.</text>
</comment>
<dbReference type="PROSITE" id="PS50156">
    <property type="entry name" value="SSD"/>
    <property type="match status" value="1"/>
</dbReference>
<feature type="compositionally biased region" description="Basic and acidic residues" evidence="9">
    <location>
        <begin position="1902"/>
        <end position="1962"/>
    </location>
</feature>
<dbReference type="InterPro" id="IPR004766">
    <property type="entry name" value="TM_rcpt_patched"/>
</dbReference>
<keyword evidence="3 10" id="KW-0812">Transmembrane</keyword>
<dbReference type="PANTHER" id="PTHR46022">
    <property type="entry name" value="PROTEIN PATCHED"/>
    <property type="match status" value="1"/>
</dbReference>
<gene>
    <name evidence="12" type="ORF">FF38_09897</name>
</gene>
<keyword evidence="7" id="KW-0325">Glycoprotein</keyword>
<organism evidence="12 13">
    <name type="scientific">Lucilia cuprina</name>
    <name type="common">Green bottle fly</name>
    <name type="synonym">Australian sheep blowfly</name>
    <dbReference type="NCBI Taxonomy" id="7375"/>
    <lineage>
        <taxon>Eukaryota</taxon>
        <taxon>Metazoa</taxon>
        <taxon>Ecdysozoa</taxon>
        <taxon>Arthropoda</taxon>
        <taxon>Hexapoda</taxon>
        <taxon>Insecta</taxon>
        <taxon>Pterygota</taxon>
        <taxon>Neoptera</taxon>
        <taxon>Endopterygota</taxon>
        <taxon>Diptera</taxon>
        <taxon>Brachycera</taxon>
        <taxon>Muscomorpha</taxon>
        <taxon>Oestroidea</taxon>
        <taxon>Calliphoridae</taxon>
        <taxon>Luciliinae</taxon>
        <taxon>Lucilia</taxon>
    </lineage>
</organism>
<feature type="compositionally biased region" description="Low complexity" evidence="9">
    <location>
        <begin position="619"/>
        <end position="631"/>
    </location>
</feature>
<feature type="transmembrane region" description="Helical" evidence="10">
    <location>
        <begin position="965"/>
        <end position="985"/>
    </location>
</feature>
<dbReference type="GO" id="GO:0097108">
    <property type="term" value="F:hedgehog family protein binding"/>
    <property type="evidence" value="ECO:0007669"/>
    <property type="project" value="TreeGrafter"/>
</dbReference>
<evidence type="ECO:0000256" key="4">
    <source>
        <dbReference type="ARBA" id="ARBA00022989"/>
    </source>
</evidence>
<name>A0A0L0CMB7_LUCCU</name>
<dbReference type="STRING" id="7375.A0A0L0CMB7"/>
<dbReference type="FunFam" id="1.20.1640.10:FF:000027">
    <property type="entry name" value="Blast:Protein patched"/>
    <property type="match status" value="1"/>
</dbReference>
<comment type="caution">
    <text evidence="12">The sequence shown here is derived from an EMBL/GenBank/DDBJ whole genome shotgun (WGS) entry which is preliminary data.</text>
</comment>
<feature type="transmembrane region" description="Helical" evidence="10">
    <location>
        <begin position="1054"/>
        <end position="1077"/>
    </location>
</feature>
<keyword evidence="8" id="KW-0175">Coiled coil</keyword>
<feature type="transmembrane region" description="Helical" evidence="10">
    <location>
        <begin position="562"/>
        <end position="585"/>
    </location>
</feature>
<feature type="region of interest" description="Disordered" evidence="9">
    <location>
        <begin position="1172"/>
        <end position="1196"/>
    </location>
</feature>
<dbReference type="Pfam" id="PF12349">
    <property type="entry name" value="Sterol-sensing"/>
    <property type="match status" value="1"/>
</dbReference>
<feature type="compositionally biased region" description="Polar residues" evidence="9">
    <location>
        <begin position="1295"/>
        <end position="1307"/>
    </location>
</feature>
<feature type="compositionally biased region" description="Polar residues" evidence="9">
    <location>
        <begin position="1393"/>
        <end position="1414"/>
    </location>
</feature>
<feature type="compositionally biased region" description="Basic residues" evidence="9">
    <location>
        <begin position="1963"/>
        <end position="1977"/>
    </location>
</feature>
<evidence type="ECO:0000256" key="3">
    <source>
        <dbReference type="ARBA" id="ARBA00022692"/>
    </source>
</evidence>
<feature type="compositionally biased region" description="Basic residues" evidence="9">
    <location>
        <begin position="1257"/>
        <end position="1271"/>
    </location>
</feature>
<feature type="region of interest" description="Disordered" evidence="9">
    <location>
        <begin position="619"/>
        <end position="645"/>
    </location>
</feature>
<evidence type="ECO:0000256" key="10">
    <source>
        <dbReference type="SAM" id="Phobius"/>
    </source>
</evidence>
<dbReference type="InterPro" id="IPR053958">
    <property type="entry name" value="HMGCR/SNAP/NPC1-like_SSD"/>
</dbReference>
<keyword evidence="13" id="KW-1185">Reference proteome</keyword>
<dbReference type="Pfam" id="PF15070">
    <property type="entry name" value="GOLGA2L5"/>
    <property type="match status" value="1"/>
</dbReference>
<feature type="compositionally biased region" description="Low complexity" evidence="9">
    <location>
        <begin position="2026"/>
        <end position="2038"/>
    </location>
</feature>
<keyword evidence="6" id="KW-0675">Receptor</keyword>
<feature type="region of interest" description="Disordered" evidence="9">
    <location>
        <begin position="1707"/>
        <end position="1730"/>
    </location>
</feature>
<dbReference type="SUPFAM" id="SSF82866">
    <property type="entry name" value="Multidrug efflux transporter AcrB transmembrane domain"/>
    <property type="match status" value="2"/>
</dbReference>
<feature type="compositionally biased region" description="Polar residues" evidence="9">
    <location>
        <begin position="1174"/>
        <end position="1196"/>
    </location>
</feature>